<dbReference type="Pfam" id="PF12688">
    <property type="entry name" value="TPR_5"/>
    <property type="match status" value="1"/>
</dbReference>
<protein>
    <submittedName>
        <fullName evidence="3">Tetratricopeptide repeat protein</fullName>
    </submittedName>
</protein>
<reference evidence="3 4" key="1">
    <citation type="submission" date="2022-04" db="EMBL/GenBank/DDBJ databases">
        <title>Gracilibacillus sp. isolated from saltern.</title>
        <authorList>
            <person name="Won M."/>
            <person name="Lee C.-M."/>
            <person name="Woen H.-Y."/>
            <person name="Kwon S.-W."/>
        </authorList>
    </citation>
    <scope>NUCLEOTIDE SEQUENCE [LARGE SCALE GENOMIC DNA]</scope>
    <source>
        <strain evidence="3 4">SSPM10-3</strain>
    </source>
</reference>
<dbReference type="EMBL" id="CP095071">
    <property type="protein sequence ID" value="UOQ85761.1"/>
    <property type="molecule type" value="Genomic_DNA"/>
</dbReference>
<dbReference type="RefSeq" id="WP_244745964.1">
    <property type="nucleotide sequence ID" value="NZ_CP095071.1"/>
</dbReference>
<dbReference type="Gene3D" id="1.25.40.10">
    <property type="entry name" value="Tetratricopeptide repeat domain"/>
    <property type="match status" value="1"/>
</dbReference>
<dbReference type="PROSITE" id="PS50005">
    <property type="entry name" value="TPR"/>
    <property type="match status" value="1"/>
</dbReference>
<dbReference type="Proteomes" id="UP000831537">
    <property type="component" value="Chromosome"/>
</dbReference>
<dbReference type="InterPro" id="IPR011990">
    <property type="entry name" value="TPR-like_helical_dom_sf"/>
</dbReference>
<evidence type="ECO:0000313" key="4">
    <source>
        <dbReference type="Proteomes" id="UP000831537"/>
    </source>
</evidence>
<dbReference type="InterPro" id="IPR019734">
    <property type="entry name" value="TPR_rpt"/>
</dbReference>
<gene>
    <name evidence="3" type="ORF">MUN87_02305</name>
</gene>
<sequence>MEKQITKAIELRKNGSLKESNELLLTLVKESPNDAYINYQCAWSFDVLGEEKQAAPFYENAISLGLDGKDLEDALLGLGSTYRTLGEYEKSKSTFSKGTELFPDNKAIQVFYAMTLYNLNEHNSAMELLLKCIIDTTTDKEIMRYKKAISFYSDKLDNILV</sequence>
<dbReference type="SUPFAM" id="SSF48452">
    <property type="entry name" value="TPR-like"/>
    <property type="match status" value="1"/>
</dbReference>
<name>A0ABY4GNI2_9BACI</name>
<evidence type="ECO:0000313" key="3">
    <source>
        <dbReference type="EMBL" id="UOQ85761.1"/>
    </source>
</evidence>
<keyword evidence="1" id="KW-0802">TPR repeat</keyword>
<keyword evidence="4" id="KW-1185">Reference proteome</keyword>
<organism evidence="3 4">
    <name type="scientific">Gracilibacillus salinarum</name>
    <dbReference type="NCBI Taxonomy" id="2932255"/>
    <lineage>
        <taxon>Bacteria</taxon>
        <taxon>Bacillati</taxon>
        <taxon>Bacillota</taxon>
        <taxon>Bacilli</taxon>
        <taxon>Bacillales</taxon>
        <taxon>Bacillaceae</taxon>
        <taxon>Gracilibacillus</taxon>
    </lineage>
</organism>
<evidence type="ECO:0000256" key="1">
    <source>
        <dbReference type="PROSITE-ProRule" id="PRU00339"/>
    </source>
</evidence>
<feature type="repeat" description="TPR" evidence="1">
    <location>
        <begin position="72"/>
        <end position="105"/>
    </location>
</feature>
<proteinExistence type="predicted"/>
<dbReference type="InterPro" id="IPR041656">
    <property type="entry name" value="TPR_5"/>
</dbReference>
<accession>A0ABY4GNI2</accession>
<feature type="domain" description="Tetratrico peptide repeat group 5" evidence="2">
    <location>
        <begin position="37"/>
        <end position="156"/>
    </location>
</feature>
<evidence type="ECO:0000259" key="2">
    <source>
        <dbReference type="Pfam" id="PF12688"/>
    </source>
</evidence>